<organism evidence="1 2">
    <name type="scientific">Allacma fusca</name>
    <dbReference type="NCBI Taxonomy" id="39272"/>
    <lineage>
        <taxon>Eukaryota</taxon>
        <taxon>Metazoa</taxon>
        <taxon>Ecdysozoa</taxon>
        <taxon>Arthropoda</taxon>
        <taxon>Hexapoda</taxon>
        <taxon>Collembola</taxon>
        <taxon>Symphypleona</taxon>
        <taxon>Sminthuridae</taxon>
        <taxon>Allacma</taxon>
    </lineage>
</organism>
<dbReference type="Proteomes" id="UP000708208">
    <property type="component" value="Unassembled WGS sequence"/>
</dbReference>
<reference evidence="1" key="1">
    <citation type="submission" date="2021-06" db="EMBL/GenBank/DDBJ databases">
        <authorList>
            <person name="Hodson N. C."/>
            <person name="Mongue J. A."/>
            <person name="Jaron S. K."/>
        </authorList>
    </citation>
    <scope>NUCLEOTIDE SEQUENCE</scope>
</reference>
<gene>
    <name evidence="1" type="ORF">AFUS01_LOCUS15212</name>
</gene>
<dbReference type="AlphaFoldDB" id="A0A8J2JY82"/>
<sequence length="473" mass="53069">MRRLCTRKIRFLFSRSEYTTLPSQCTEEMAAKFCVVDFTTEGVCEVVPSSWLESNGNTCQFPKNKGPNITVLKHNYLTKPKTKWPSYAVNIKCFEDNYVSAVEKATAYQFTSNVESSSEDEIDQGARMKLRKRKIISIPQIDKVSKKGRGNKPAKVVDSDSDNLDIEAYQYSKPLAPLHNFQVQNSHPGSANAEFNSSVEQTLEFVGENSEARGLETCQDVIVTMVTAENAGNCFSSTGIPVIPQGEFGLQQFEQENSKVLNGGQEPPTSSASVPICNNGIIATPHYSNFTDGQNFVGRRPNRTSNSELENLTTEFRRFERVLLNEVLELKTELGIIKRSVAKTTNYESLICPLDVPLKNKSSWDVAEELLQDVSINAKLYTWCEITEGKDYKHHMRRLLTKVFTHSFSLEINFTGVSKKGSPKLAFQGTRLCAVIIASVSRSHNKNEAEVEQYCGRWFWGGVDRNGGRSQRS</sequence>
<accession>A0A8J2JY82</accession>
<name>A0A8J2JY82_9HEXA</name>
<protein>
    <submittedName>
        <fullName evidence="1">Uncharacterized protein</fullName>
    </submittedName>
</protein>
<dbReference type="EMBL" id="CAJVCH010133534">
    <property type="protein sequence ID" value="CAG7726294.1"/>
    <property type="molecule type" value="Genomic_DNA"/>
</dbReference>
<keyword evidence="2" id="KW-1185">Reference proteome</keyword>
<evidence type="ECO:0000313" key="2">
    <source>
        <dbReference type="Proteomes" id="UP000708208"/>
    </source>
</evidence>
<comment type="caution">
    <text evidence="1">The sequence shown here is derived from an EMBL/GenBank/DDBJ whole genome shotgun (WGS) entry which is preliminary data.</text>
</comment>
<proteinExistence type="predicted"/>
<evidence type="ECO:0000313" key="1">
    <source>
        <dbReference type="EMBL" id="CAG7726294.1"/>
    </source>
</evidence>